<proteinExistence type="predicted"/>
<reference evidence="1" key="1">
    <citation type="journal article" date="2015" name="Nature">
        <title>Complex archaea that bridge the gap between prokaryotes and eukaryotes.</title>
        <authorList>
            <person name="Spang A."/>
            <person name="Saw J.H."/>
            <person name="Jorgensen S.L."/>
            <person name="Zaremba-Niedzwiedzka K."/>
            <person name="Martijn J."/>
            <person name="Lind A.E."/>
            <person name="van Eijk R."/>
            <person name="Schleper C."/>
            <person name="Guy L."/>
            <person name="Ettema T.J."/>
        </authorList>
    </citation>
    <scope>NUCLEOTIDE SEQUENCE</scope>
</reference>
<sequence length="66" mass="7759">MTDKESFDEVLPVSKVLIESLEKRFPDKAPRGDETERDIWIKTGEVRVVRLLRREFEKLNQTVIGD</sequence>
<name>A0A0F9DIH2_9ZZZZ</name>
<dbReference type="AlphaFoldDB" id="A0A0F9DIH2"/>
<accession>A0A0F9DIH2</accession>
<gene>
    <name evidence="1" type="ORF">LCGC14_2195310</name>
</gene>
<comment type="caution">
    <text evidence="1">The sequence shown here is derived from an EMBL/GenBank/DDBJ whole genome shotgun (WGS) entry which is preliminary data.</text>
</comment>
<organism evidence="1">
    <name type="scientific">marine sediment metagenome</name>
    <dbReference type="NCBI Taxonomy" id="412755"/>
    <lineage>
        <taxon>unclassified sequences</taxon>
        <taxon>metagenomes</taxon>
        <taxon>ecological metagenomes</taxon>
    </lineage>
</organism>
<evidence type="ECO:0000313" key="1">
    <source>
        <dbReference type="EMBL" id="KKL61439.1"/>
    </source>
</evidence>
<dbReference type="EMBL" id="LAZR01028819">
    <property type="protein sequence ID" value="KKL61439.1"/>
    <property type="molecule type" value="Genomic_DNA"/>
</dbReference>
<protein>
    <submittedName>
        <fullName evidence="1">Uncharacterized protein</fullName>
    </submittedName>
</protein>